<feature type="transmembrane region" description="Helical" evidence="6">
    <location>
        <begin position="12"/>
        <end position="31"/>
    </location>
</feature>
<evidence type="ECO:0000313" key="7">
    <source>
        <dbReference type="Proteomes" id="UP000887577"/>
    </source>
</evidence>
<dbReference type="AlphaFoldDB" id="A0A914YSP2"/>
<dbReference type="PANTHER" id="PTHR32001:SF1">
    <property type="entry name" value="KERATINOCYTE-ASSOCIATED PROTEIN 2"/>
    <property type="match status" value="1"/>
</dbReference>
<sequence length="75" mass="7949">MSNFKMSSSGSHVKSGLGEVIFALLIGIFASASIHRVSVTICLLASGVLLYVATIVSHERYNVVKPVTTAANKKK</sequence>
<dbReference type="Proteomes" id="UP000887577">
    <property type="component" value="Unplaced"/>
</dbReference>
<evidence type="ECO:0000256" key="3">
    <source>
        <dbReference type="ARBA" id="ARBA00022692"/>
    </source>
</evidence>
<dbReference type="GO" id="GO:0016020">
    <property type="term" value="C:membrane"/>
    <property type="evidence" value="ECO:0007669"/>
    <property type="project" value="UniProtKB-SubCell"/>
</dbReference>
<name>A0A914YSP2_9BILA</name>
<feature type="transmembrane region" description="Helical" evidence="6">
    <location>
        <begin position="37"/>
        <end position="56"/>
    </location>
</feature>
<reference evidence="8" key="1">
    <citation type="submission" date="2022-11" db="UniProtKB">
        <authorList>
            <consortium name="WormBaseParasite"/>
        </authorList>
    </citation>
    <scope>IDENTIFICATION</scope>
</reference>
<evidence type="ECO:0000256" key="4">
    <source>
        <dbReference type="ARBA" id="ARBA00022989"/>
    </source>
</evidence>
<protein>
    <submittedName>
        <fullName evidence="8">Dolichyl-diphosphooligosaccharide--protein glycosyltransferase subunit KCP2</fullName>
    </submittedName>
</protein>
<evidence type="ECO:0000256" key="5">
    <source>
        <dbReference type="ARBA" id="ARBA00023136"/>
    </source>
</evidence>
<comment type="subcellular location">
    <subcellularLocation>
        <location evidence="1">Membrane</location>
        <topology evidence="1">Multi-pass membrane protein</topology>
    </subcellularLocation>
</comment>
<keyword evidence="4 6" id="KW-1133">Transmembrane helix</keyword>
<evidence type="ECO:0000313" key="8">
    <source>
        <dbReference type="WBParaSite" id="PSU_v2.g20437.t1"/>
    </source>
</evidence>
<keyword evidence="3 6" id="KW-0812">Transmembrane</keyword>
<evidence type="ECO:0000256" key="6">
    <source>
        <dbReference type="SAM" id="Phobius"/>
    </source>
</evidence>
<keyword evidence="7" id="KW-1185">Reference proteome</keyword>
<evidence type="ECO:0000256" key="1">
    <source>
        <dbReference type="ARBA" id="ARBA00004141"/>
    </source>
</evidence>
<accession>A0A914YSP2</accession>
<keyword evidence="5 6" id="KW-0472">Membrane</keyword>
<dbReference type="WBParaSite" id="PSU_v2.g20437.t1">
    <property type="protein sequence ID" value="PSU_v2.g20437.t1"/>
    <property type="gene ID" value="PSU_v2.g20437"/>
</dbReference>
<evidence type="ECO:0000256" key="2">
    <source>
        <dbReference type="ARBA" id="ARBA00007279"/>
    </source>
</evidence>
<comment type="similarity">
    <text evidence="2">Belongs to the KRTCAP2 family.</text>
</comment>
<organism evidence="7 8">
    <name type="scientific">Panagrolaimus superbus</name>
    <dbReference type="NCBI Taxonomy" id="310955"/>
    <lineage>
        <taxon>Eukaryota</taxon>
        <taxon>Metazoa</taxon>
        <taxon>Ecdysozoa</taxon>
        <taxon>Nematoda</taxon>
        <taxon>Chromadorea</taxon>
        <taxon>Rhabditida</taxon>
        <taxon>Tylenchina</taxon>
        <taxon>Panagrolaimomorpha</taxon>
        <taxon>Panagrolaimoidea</taxon>
        <taxon>Panagrolaimidae</taxon>
        <taxon>Panagrolaimus</taxon>
    </lineage>
</organism>
<dbReference type="PANTHER" id="PTHR32001">
    <property type="entry name" value="KERATINOCYTE-ASSOCIATED PROTEIN 2"/>
    <property type="match status" value="1"/>
</dbReference>
<proteinExistence type="inferred from homology"/>
<dbReference type="InterPro" id="IPR018614">
    <property type="entry name" value="KRTCAP2"/>
</dbReference>
<dbReference type="Pfam" id="PF09775">
    <property type="entry name" value="Keratin_assoc"/>
    <property type="match status" value="1"/>
</dbReference>